<evidence type="ECO:0000313" key="3">
    <source>
        <dbReference type="Proteomes" id="UP000261875"/>
    </source>
</evidence>
<dbReference type="STRING" id="1878942.GCA_900128755_00546"/>
<reference evidence="2 3" key="1">
    <citation type="submission" date="2017-05" db="EMBL/GenBank/DDBJ databases">
        <title>Genome sequence of Candidatus Fukatsuia symbiotica and Candidatus Hamiltonella defensa from Acyrthosiphon pisum strain 5D.</title>
        <authorList>
            <person name="Patel V.A."/>
            <person name="Chevignon G."/>
            <person name="Russell J.A."/>
            <person name="Oliver K.M."/>
        </authorList>
    </citation>
    <scope>NUCLEOTIDE SEQUENCE [LARGE SCALE GENOMIC DNA]</scope>
    <source>
        <strain evidence="2 3">5D</strain>
    </source>
</reference>
<name>A0A2U8I2Q3_9GAMM</name>
<gene>
    <name evidence="2" type="ORF">CCS41_00930</name>
</gene>
<dbReference type="OrthoDB" id="9992062at2"/>
<feature type="transmembrane region" description="Helical" evidence="1">
    <location>
        <begin position="5"/>
        <end position="25"/>
    </location>
</feature>
<dbReference type="RefSeq" id="WP_072550371.1">
    <property type="nucleotide sequence ID" value="NZ_CP021659.1"/>
</dbReference>
<protein>
    <submittedName>
        <fullName evidence="2">Uncharacterized protein</fullName>
    </submittedName>
</protein>
<feature type="transmembrane region" description="Helical" evidence="1">
    <location>
        <begin position="208"/>
        <end position="228"/>
    </location>
</feature>
<feature type="transmembrane region" description="Helical" evidence="1">
    <location>
        <begin position="311"/>
        <end position="328"/>
    </location>
</feature>
<dbReference type="Proteomes" id="UP000261875">
    <property type="component" value="Chromosome"/>
</dbReference>
<organism evidence="2 3">
    <name type="scientific">Candidatus Fukatsuia symbiotica</name>
    <dbReference type="NCBI Taxonomy" id="1878942"/>
    <lineage>
        <taxon>Bacteria</taxon>
        <taxon>Pseudomonadati</taxon>
        <taxon>Pseudomonadota</taxon>
        <taxon>Gammaproteobacteria</taxon>
        <taxon>Enterobacterales</taxon>
        <taxon>Yersiniaceae</taxon>
        <taxon>Candidatus Fukatsuia</taxon>
    </lineage>
</organism>
<proteinExistence type="predicted"/>
<feature type="transmembrane region" description="Helical" evidence="1">
    <location>
        <begin position="143"/>
        <end position="163"/>
    </location>
</feature>
<feature type="transmembrane region" description="Helical" evidence="1">
    <location>
        <begin position="104"/>
        <end position="122"/>
    </location>
</feature>
<feature type="transmembrane region" description="Helical" evidence="1">
    <location>
        <begin position="169"/>
        <end position="196"/>
    </location>
</feature>
<keyword evidence="1" id="KW-1133">Transmembrane helix</keyword>
<dbReference type="EMBL" id="CP021659">
    <property type="protein sequence ID" value="AWK13380.1"/>
    <property type="molecule type" value="Genomic_DNA"/>
</dbReference>
<feature type="transmembrane region" description="Helical" evidence="1">
    <location>
        <begin position="334"/>
        <end position="354"/>
    </location>
</feature>
<evidence type="ECO:0000313" key="2">
    <source>
        <dbReference type="EMBL" id="AWK13380.1"/>
    </source>
</evidence>
<feature type="transmembrane region" description="Helical" evidence="1">
    <location>
        <begin position="76"/>
        <end position="92"/>
    </location>
</feature>
<dbReference type="AlphaFoldDB" id="A0A2U8I2Q3"/>
<accession>A0A2U8I2Q3</accession>
<keyword evidence="1" id="KW-0472">Membrane</keyword>
<feature type="transmembrane region" description="Helical" evidence="1">
    <location>
        <begin position="31"/>
        <end position="64"/>
    </location>
</feature>
<evidence type="ECO:0000256" key="1">
    <source>
        <dbReference type="SAM" id="Phobius"/>
    </source>
</evidence>
<sequence length="367" mass="42735">MEKKYLFISCVIFYYLSVLASSTYLNVDKEIYFFIRIFIFINFIIIVFLSGCNVLISSFIMLPFLIFFSMISKNTYFIHFYVLFIFCLIFIFHHEKLTLKNCFIPIWLGSLLGLFTLLGLYFTGFSDNVVYAFAGVKKNSLGFSNPNTIGLIAAGIVIIGYYINRKIAFLSLLLFFCIYLQVFSRTSLILISIFYFYQFVFKKLSDKFIRIGIMLIIFLSFLLISILVTDNGFYFSLLLDSPVFIKLDEVLSSRLSFACEYILGKNLLFPSISQTNQDFSWANLVTMLGGLFLYLILALQFALMFRVERKFLSFYFLCLLLTFSSLFAENIVYSYFPLGLFSAFPYALMFYYFSKDLSKFIINKAVQ</sequence>
<keyword evidence="3" id="KW-1185">Reference proteome</keyword>
<feature type="transmembrane region" description="Helical" evidence="1">
    <location>
        <begin position="279"/>
        <end position="299"/>
    </location>
</feature>
<keyword evidence="1" id="KW-0812">Transmembrane</keyword>
<dbReference type="KEGG" id="fsm:CCS41_00930"/>